<dbReference type="Proteomes" id="UP000606786">
    <property type="component" value="Unassembled WGS sequence"/>
</dbReference>
<name>A0A811V4N3_CERCA</name>
<evidence type="ECO:0000313" key="2">
    <source>
        <dbReference type="Proteomes" id="UP000606786"/>
    </source>
</evidence>
<protein>
    <submittedName>
        <fullName evidence="1">(Mediterranean fruit fly) hypothetical protein</fullName>
    </submittedName>
</protein>
<dbReference type="AlphaFoldDB" id="A0A811V4N3"/>
<dbReference type="EMBL" id="CAJHJT010000034">
    <property type="protein sequence ID" value="CAD7005801.1"/>
    <property type="molecule type" value="Genomic_DNA"/>
</dbReference>
<reference evidence="1" key="1">
    <citation type="submission" date="2020-11" db="EMBL/GenBank/DDBJ databases">
        <authorList>
            <person name="Whitehead M."/>
        </authorList>
    </citation>
    <scope>NUCLEOTIDE SEQUENCE</scope>
    <source>
        <strain evidence="1">EGII</strain>
    </source>
</reference>
<keyword evidence="2" id="KW-1185">Reference proteome</keyword>
<proteinExistence type="predicted"/>
<gene>
    <name evidence="1" type="ORF">CCAP1982_LOCUS14149</name>
</gene>
<evidence type="ECO:0000313" key="1">
    <source>
        <dbReference type="EMBL" id="CAD7005801.1"/>
    </source>
</evidence>
<comment type="caution">
    <text evidence="1">The sequence shown here is derived from an EMBL/GenBank/DDBJ whole genome shotgun (WGS) entry which is preliminary data.</text>
</comment>
<organism evidence="1 2">
    <name type="scientific">Ceratitis capitata</name>
    <name type="common">Mediterranean fruit fly</name>
    <name type="synonym">Tephritis capitata</name>
    <dbReference type="NCBI Taxonomy" id="7213"/>
    <lineage>
        <taxon>Eukaryota</taxon>
        <taxon>Metazoa</taxon>
        <taxon>Ecdysozoa</taxon>
        <taxon>Arthropoda</taxon>
        <taxon>Hexapoda</taxon>
        <taxon>Insecta</taxon>
        <taxon>Pterygota</taxon>
        <taxon>Neoptera</taxon>
        <taxon>Endopterygota</taxon>
        <taxon>Diptera</taxon>
        <taxon>Brachycera</taxon>
        <taxon>Muscomorpha</taxon>
        <taxon>Tephritoidea</taxon>
        <taxon>Tephritidae</taxon>
        <taxon>Ceratitis</taxon>
        <taxon>Ceratitis</taxon>
    </lineage>
</organism>
<sequence length="108" mass="12437">MCMYICYNIYVCKYTYLHLFCANELKITLSGFGTYNCGSRAVVLHATNFVIIEFSSQLRETTTFMGESNHQHECLREKINLFCTPLIRVHLVALVGGGECKIKFNFYT</sequence>
<accession>A0A811V4N3</accession>